<dbReference type="PANTHER" id="PTHR42951">
    <property type="entry name" value="METALLO-BETA-LACTAMASE DOMAIN-CONTAINING"/>
    <property type="match status" value="1"/>
</dbReference>
<dbReference type="SMART" id="SM00849">
    <property type="entry name" value="Lactamase_B"/>
    <property type="match status" value="1"/>
</dbReference>
<proteinExistence type="predicted"/>
<dbReference type="OrthoDB" id="2971563at2"/>
<feature type="domain" description="Metallo-beta-lactamase" evidence="1">
    <location>
        <begin position="23"/>
        <end position="216"/>
    </location>
</feature>
<dbReference type="GO" id="GO:0016787">
    <property type="term" value="F:hydrolase activity"/>
    <property type="evidence" value="ECO:0007669"/>
    <property type="project" value="UniProtKB-KW"/>
</dbReference>
<accession>A0A2W2D109</accession>
<dbReference type="InterPro" id="IPR036866">
    <property type="entry name" value="RibonucZ/Hydroxyglut_hydro"/>
</dbReference>
<protein>
    <submittedName>
        <fullName evidence="2">MBL fold metallo-hydrolase</fullName>
    </submittedName>
</protein>
<name>A0A2W2D109_9ACTN</name>
<dbReference type="PANTHER" id="PTHR42951:SF4">
    <property type="entry name" value="ACYL-COENZYME A THIOESTERASE MBLAC2"/>
    <property type="match status" value="1"/>
</dbReference>
<dbReference type="Proteomes" id="UP000248627">
    <property type="component" value="Unassembled WGS sequence"/>
</dbReference>
<dbReference type="InterPro" id="IPR001279">
    <property type="entry name" value="Metallo-B-lactamas"/>
</dbReference>
<comment type="caution">
    <text evidence="2">The sequence shown here is derived from an EMBL/GenBank/DDBJ whole genome shotgun (WGS) entry which is preliminary data.</text>
</comment>
<gene>
    <name evidence="2" type="ORF">C1I93_27910</name>
</gene>
<dbReference type="RefSeq" id="WP_111246256.1">
    <property type="nucleotide sequence ID" value="NZ_POTX01000320.1"/>
</dbReference>
<reference evidence="2 3" key="1">
    <citation type="submission" date="2018-01" db="EMBL/GenBank/DDBJ databases">
        <title>Draft genome sequence of Jishengella endophytica.</title>
        <authorList>
            <person name="Sahin N."/>
            <person name="Ay H."/>
            <person name="Saygin H."/>
        </authorList>
    </citation>
    <scope>NUCLEOTIDE SEQUENCE [LARGE SCALE GENOMIC DNA]</scope>
    <source>
        <strain evidence="2 3">DSM 45430</strain>
    </source>
</reference>
<dbReference type="EMBL" id="POTX01000320">
    <property type="protein sequence ID" value="PZF86213.1"/>
    <property type="molecule type" value="Genomic_DNA"/>
</dbReference>
<dbReference type="Gene3D" id="3.60.15.10">
    <property type="entry name" value="Ribonuclease Z/Hydroxyacylglutathione hydrolase-like"/>
    <property type="match status" value="1"/>
</dbReference>
<dbReference type="AlphaFoldDB" id="A0A2W2D109"/>
<evidence type="ECO:0000313" key="3">
    <source>
        <dbReference type="Proteomes" id="UP000248627"/>
    </source>
</evidence>
<sequence length="238" mass="24906">MARSPAVALAPGVWRIPTAGRAMINSYALVGDAGDVTLVDCGLKRAPARIVQGLAAIGKGPADVTGIVLTHAHPDHAGGAAEVARRTGAPLALHAADVPYAATGTPPPRDPTVAGGRLFARLSSGRFPAFEVAQPLADGDLLDVGGGLRVVHTPGHSPGHISLLHEPTRVLITGDALFNVAGIRWPVKVLCTDFRMTQQTAHVLGELDYDVAAFTHGPEIKDRAREQVRGFLTRLSRD</sequence>
<organism evidence="2 3">
    <name type="scientific">Micromonospora endophytica</name>
    <dbReference type="NCBI Taxonomy" id="515350"/>
    <lineage>
        <taxon>Bacteria</taxon>
        <taxon>Bacillati</taxon>
        <taxon>Actinomycetota</taxon>
        <taxon>Actinomycetes</taxon>
        <taxon>Micromonosporales</taxon>
        <taxon>Micromonosporaceae</taxon>
        <taxon>Micromonospora</taxon>
    </lineage>
</organism>
<dbReference type="CDD" id="cd07721">
    <property type="entry name" value="yflN-like_MBL-fold"/>
    <property type="match status" value="1"/>
</dbReference>
<dbReference type="SUPFAM" id="SSF56281">
    <property type="entry name" value="Metallo-hydrolase/oxidoreductase"/>
    <property type="match status" value="1"/>
</dbReference>
<keyword evidence="2" id="KW-0378">Hydrolase</keyword>
<evidence type="ECO:0000313" key="2">
    <source>
        <dbReference type="EMBL" id="PZF86213.1"/>
    </source>
</evidence>
<keyword evidence="3" id="KW-1185">Reference proteome</keyword>
<dbReference type="InterPro" id="IPR050855">
    <property type="entry name" value="NDM-1-like"/>
</dbReference>
<dbReference type="Pfam" id="PF00753">
    <property type="entry name" value="Lactamase_B"/>
    <property type="match status" value="1"/>
</dbReference>
<evidence type="ECO:0000259" key="1">
    <source>
        <dbReference type="SMART" id="SM00849"/>
    </source>
</evidence>